<evidence type="ECO:0000313" key="2">
    <source>
        <dbReference type="EMBL" id="QXJ24050.1"/>
    </source>
</evidence>
<gene>
    <name evidence="2" type="ORF">AGRA3207_005301</name>
</gene>
<dbReference type="Proteomes" id="UP001049518">
    <property type="component" value="Chromosome"/>
</dbReference>
<keyword evidence="3" id="KW-1185">Reference proteome</keyword>
<keyword evidence="1" id="KW-0472">Membrane</keyword>
<evidence type="ECO:0000256" key="1">
    <source>
        <dbReference type="SAM" id="Phobius"/>
    </source>
</evidence>
<organism evidence="2 3">
    <name type="scientific">Actinomadura graeca</name>
    <dbReference type="NCBI Taxonomy" id="2750812"/>
    <lineage>
        <taxon>Bacteria</taxon>
        <taxon>Bacillati</taxon>
        <taxon>Actinomycetota</taxon>
        <taxon>Actinomycetes</taxon>
        <taxon>Streptosporangiales</taxon>
        <taxon>Thermomonosporaceae</taxon>
        <taxon>Actinomadura</taxon>
    </lineage>
</organism>
<evidence type="ECO:0000313" key="3">
    <source>
        <dbReference type="Proteomes" id="UP001049518"/>
    </source>
</evidence>
<proteinExistence type="predicted"/>
<accession>A0ABX8QZ50</accession>
<dbReference type="RefSeq" id="WP_231329745.1">
    <property type="nucleotide sequence ID" value="NZ_CP059572.1"/>
</dbReference>
<keyword evidence="1" id="KW-1133">Transmembrane helix</keyword>
<keyword evidence="1" id="KW-0812">Transmembrane</keyword>
<dbReference type="InterPro" id="IPR027417">
    <property type="entry name" value="P-loop_NTPase"/>
</dbReference>
<sequence length="216" mass="23449">MGNGRAWWPWLAVLAAVVGVLVLGVVTFAPLAGEDGLQVSANRAQFTGGFVLAGAVPLILAVRWARRRSSELATPTVPAPDAVARAKELLAEMVAEQWREEARLRLLDDPDSIPVCWRTPEQAALMDHPANIQSGAEQRLWWTASSADIAALGTRFRGTRRRRLVILGGPGAGKTTPAVQLLLHLLATRPQHPDEPVPVLFPIAGWDTGRFPRLQD</sequence>
<dbReference type="SUPFAM" id="SSF52540">
    <property type="entry name" value="P-loop containing nucleoside triphosphate hydrolases"/>
    <property type="match status" value="1"/>
</dbReference>
<name>A0ABX8QZ50_9ACTN</name>
<feature type="transmembrane region" description="Helical" evidence="1">
    <location>
        <begin position="44"/>
        <end position="62"/>
    </location>
</feature>
<protein>
    <recommendedName>
        <fullName evidence="4">NACHT domain-containing protein</fullName>
    </recommendedName>
</protein>
<reference evidence="2" key="1">
    <citation type="submission" date="2020-07" db="EMBL/GenBank/DDBJ databases">
        <authorList>
            <person name="Tarantini F.S."/>
            <person name="Hong K.W."/>
            <person name="Chan K.G."/>
        </authorList>
    </citation>
    <scope>NUCLEOTIDE SEQUENCE</scope>
    <source>
        <strain evidence="2">32-07</strain>
    </source>
</reference>
<evidence type="ECO:0008006" key="4">
    <source>
        <dbReference type="Google" id="ProtNLM"/>
    </source>
</evidence>
<feature type="transmembrane region" description="Helical" evidence="1">
    <location>
        <begin position="7"/>
        <end position="32"/>
    </location>
</feature>
<dbReference type="EMBL" id="CP059572">
    <property type="protein sequence ID" value="QXJ24050.1"/>
    <property type="molecule type" value="Genomic_DNA"/>
</dbReference>